<evidence type="ECO:0000256" key="8">
    <source>
        <dbReference type="SAM" id="Phobius"/>
    </source>
</evidence>
<evidence type="ECO:0000256" key="4">
    <source>
        <dbReference type="ARBA" id="ARBA00022679"/>
    </source>
</evidence>
<dbReference type="OrthoDB" id="1522504at2"/>
<dbReference type="PANTHER" id="PTHR45436">
    <property type="entry name" value="SENSOR HISTIDINE KINASE YKOH"/>
    <property type="match status" value="1"/>
</dbReference>
<keyword evidence="8" id="KW-0472">Membrane</keyword>
<organism evidence="10 11">
    <name type="scientific">Flavobacterium gillisiae</name>
    <dbReference type="NCBI Taxonomy" id="150146"/>
    <lineage>
        <taxon>Bacteria</taxon>
        <taxon>Pseudomonadati</taxon>
        <taxon>Bacteroidota</taxon>
        <taxon>Flavobacteriia</taxon>
        <taxon>Flavobacteriales</taxon>
        <taxon>Flavobacteriaceae</taxon>
        <taxon>Flavobacterium</taxon>
    </lineage>
</organism>
<sequence>MKLLTKTSRYYILFTIPVILFSAIFIYFFLLNEIGESNESILLTRVKVIENYIAKGNTTVLNVFEVNNEVYIKEIEKDRIIPQTIKDTLMYSEIEKEYISSKMIALNSIVNGKNYQIKVWKSTIEYDELMEVVSVVFIILLLLLFLVTAYINSRISKLIWTPFKNTLDYIKDFSVNTTDYKKLESNEITEFSELNSSINHMTSKMISDYKNQKKFAENASHEFQTPLAIITGKIDLLLQENTLNENTMKLLVSIEEATSRLSRINKSLLLLSKIENQQYEKTDTVALLPLIEKVVALNEDFIFDKKIQFVYKTNEELDFRINSELCFVLINNLIQNAVRHNVNNGKITISIKDETLLISNTGVLEPLNEVSIFERFEKKSSSTNSIGLGLAIVKEIAEANSITVLYKYENNEHVFSLSQFKR</sequence>
<dbReference type="Pfam" id="PF02518">
    <property type="entry name" value="HATPase_c"/>
    <property type="match status" value="1"/>
</dbReference>
<dbReference type="SUPFAM" id="SSF47384">
    <property type="entry name" value="Homodimeric domain of signal transducing histidine kinase"/>
    <property type="match status" value="1"/>
</dbReference>
<dbReference type="SMART" id="SM00388">
    <property type="entry name" value="HisKA"/>
    <property type="match status" value="1"/>
</dbReference>
<dbReference type="InterPro" id="IPR036097">
    <property type="entry name" value="HisK_dim/P_sf"/>
</dbReference>
<keyword evidence="6 10" id="KW-0418">Kinase</keyword>
<protein>
    <recommendedName>
        <fullName evidence="2">histidine kinase</fullName>
        <ecNumber evidence="2">2.7.13.3</ecNumber>
    </recommendedName>
</protein>
<dbReference type="SUPFAM" id="SSF55874">
    <property type="entry name" value="ATPase domain of HSP90 chaperone/DNA topoisomerase II/histidine kinase"/>
    <property type="match status" value="1"/>
</dbReference>
<gene>
    <name evidence="10" type="ORF">SAMN05443667_104111</name>
</gene>
<dbReference type="Gene3D" id="1.10.287.130">
    <property type="match status" value="1"/>
</dbReference>
<dbReference type="EMBL" id="FNRD01000004">
    <property type="protein sequence ID" value="SEA41179.1"/>
    <property type="molecule type" value="Genomic_DNA"/>
</dbReference>
<reference evidence="11" key="1">
    <citation type="submission" date="2016-10" db="EMBL/GenBank/DDBJ databases">
        <authorList>
            <person name="Varghese N."/>
            <person name="Submissions S."/>
        </authorList>
    </citation>
    <scope>NUCLEOTIDE SEQUENCE [LARGE SCALE GENOMIC DNA]</scope>
    <source>
        <strain evidence="11">DSM 22376</strain>
    </source>
</reference>
<keyword evidence="11" id="KW-1185">Reference proteome</keyword>
<keyword evidence="3" id="KW-0597">Phosphoprotein</keyword>
<evidence type="ECO:0000256" key="1">
    <source>
        <dbReference type="ARBA" id="ARBA00000085"/>
    </source>
</evidence>
<dbReference type="PANTHER" id="PTHR45436:SF5">
    <property type="entry name" value="SENSOR HISTIDINE KINASE TRCS"/>
    <property type="match status" value="1"/>
</dbReference>
<dbReference type="EC" id="2.7.13.3" evidence="2"/>
<evidence type="ECO:0000259" key="9">
    <source>
        <dbReference type="PROSITE" id="PS50109"/>
    </source>
</evidence>
<dbReference type="STRING" id="150146.SAMN05443667_104111"/>
<dbReference type="GO" id="GO:0005886">
    <property type="term" value="C:plasma membrane"/>
    <property type="evidence" value="ECO:0007669"/>
    <property type="project" value="TreeGrafter"/>
</dbReference>
<keyword evidence="5 8" id="KW-0812">Transmembrane</keyword>
<name>A0A1H4AZ94_9FLAO</name>
<accession>A0A1H4AZ94</accession>
<keyword evidence="4" id="KW-0808">Transferase</keyword>
<dbReference type="InterPro" id="IPR050428">
    <property type="entry name" value="TCS_sensor_his_kinase"/>
</dbReference>
<feature type="domain" description="Histidine kinase" evidence="9">
    <location>
        <begin position="218"/>
        <end position="399"/>
    </location>
</feature>
<dbReference type="Proteomes" id="UP000198951">
    <property type="component" value="Unassembled WGS sequence"/>
</dbReference>
<dbReference type="InterPro" id="IPR003661">
    <property type="entry name" value="HisK_dim/P_dom"/>
</dbReference>
<dbReference type="InterPro" id="IPR005467">
    <property type="entry name" value="His_kinase_dom"/>
</dbReference>
<evidence type="ECO:0000256" key="3">
    <source>
        <dbReference type="ARBA" id="ARBA00022553"/>
    </source>
</evidence>
<dbReference type="Pfam" id="PF00512">
    <property type="entry name" value="HisKA"/>
    <property type="match status" value="1"/>
</dbReference>
<evidence type="ECO:0000256" key="6">
    <source>
        <dbReference type="ARBA" id="ARBA00022777"/>
    </source>
</evidence>
<dbReference type="AlphaFoldDB" id="A0A1H4AZ94"/>
<dbReference type="SMART" id="SM00387">
    <property type="entry name" value="HATPase_c"/>
    <property type="match status" value="1"/>
</dbReference>
<evidence type="ECO:0000256" key="2">
    <source>
        <dbReference type="ARBA" id="ARBA00012438"/>
    </source>
</evidence>
<evidence type="ECO:0000313" key="11">
    <source>
        <dbReference type="Proteomes" id="UP000198951"/>
    </source>
</evidence>
<dbReference type="CDD" id="cd00082">
    <property type="entry name" value="HisKA"/>
    <property type="match status" value="1"/>
</dbReference>
<dbReference type="PROSITE" id="PS50109">
    <property type="entry name" value="HIS_KIN"/>
    <property type="match status" value="1"/>
</dbReference>
<evidence type="ECO:0000313" key="10">
    <source>
        <dbReference type="EMBL" id="SEA41179.1"/>
    </source>
</evidence>
<evidence type="ECO:0000256" key="5">
    <source>
        <dbReference type="ARBA" id="ARBA00022692"/>
    </source>
</evidence>
<dbReference type="GO" id="GO:0000155">
    <property type="term" value="F:phosphorelay sensor kinase activity"/>
    <property type="evidence" value="ECO:0007669"/>
    <property type="project" value="InterPro"/>
</dbReference>
<dbReference type="InterPro" id="IPR003594">
    <property type="entry name" value="HATPase_dom"/>
</dbReference>
<comment type="catalytic activity">
    <reaction evidence="1">
        <text>ATP + protein L-histidine = ADP + protein N-phospho-L-histidine.</text>
        <dbReference type="EC" id="2.7.13.3"/>
    </reaction>
</comment>
<dbReference type="Gene3D" id="3.30.565.10">
    <property type="entry name" value="Histidine kinase-like ATPase, C-terminal domain"/>
    <property type="match status" value="1"/>
</dbReference>
<dbReference type="InterPro" id="IPR036890">
    <property type="entry name" value="HATPase_C_sf"/>
</dbReference>
<evidence type="ECO:0000256" key="7">
    <source>
        <dbReference type="ARBA" id="ARBA00022989"/>
    </source>
</evidence>
<keyword evidence="7 8" id="KW-1133">Transmembrane helix</keyword>
<dbReference type="RefSeq" id="WP_091087083.1">
    <property type="nucleotide sequence ID" value="NZ_FNRD01000004.1"/>
</dbReference>
<feature type="transmembrane region" description="Helical" evidence="8">
    <location>
        <begin position="12"/>
        <end position="30"/>
    </location>
</feature>
<feature type="transmembrane region" description="Helical" evidence="8">
    <location>
        <begin position="132"/>
        <end position="151"/>
    </location>
</feature>
<proteinExistence type="predicted"/>